<protein>
    <submittedName>
        <fullName evidence="4">Glycosidase</fullName>
    </submittedName>
</protein>
<dbReference type="CDD" id="cd11340">
    <property type="entry name" value="AmyAc_bac_CMD_like_3"/>
    <property type="match status" value="1"/>
</dbReference>
<organism evidence="4 5">
    <name type="scientific">Lutibacter oceani</name>
    <dbReference type="NCBI Taxonomy" id="1853311"/>
    <lineage>
        <taxon>Bacteria</taxon>
        <taxon>Pseudomonadati</taxon>
        <taxon>Bacteroidota</taxon>
        <taxon>Flavobacteriia</taxon>
        <taxon>Flavobacteriales</taxon>
        <taxon>Flavobacteriaceae</taxon>
        <taxon>Lutibacter</taxon>
    </lineage>
</organism>
<dbReference type="GO" id="GO:0016798">
    <property type="term" value="F:hydrolase activity, acting on glycosyl bonds"/>
    <property type="evidence" value="ECO:0007669"/>
    <property type="project" value="UniProtKB-KW"/>
</dbReference>
<dbReference type="InterPro" id="IPR015171">
    <property type="entry name" value="Cyc-maltodext_N"/>
</dbReference>
<dbReference type="Gene3D" id="2.60.40.10">
    <property type="entry name" value="Immunoglobulins"/>
    <property type="match status" value="1"/>
</dbReference>
<evidence type="ECO:0000313" key="4">
    <source>
        <dbReference type="EMBL" id="REE80026.1"/>
    </source>
</evidence>
<evidence type="ECO:0000256" key="1">
    <source>
        <dbReference type="ARBA" id="ARBA00022801"/>
    </source>
</evidence>
<evidence type="ECO:0000256" key="2">
    <source>
        <dbReference type="ARBA" id="ARBA00023295"/>
    </source>
</evidence>
<dbReference type="Gene3D" id="2.60.40.1180">
    <property type="entry name" value="Golgi alpha-mannosidase II"/>
    <property type="match status" value="1"/>
</dbReference>
<feature type="domain" description="Glycosyl hydrolase family 13 catalytic" evidence="3">
    <location>
        <begin position="128"/>
        <end position="533"/>
    </location>
</feature>
<gene>
    <name evidence="4" type="ORF">BX611_2930</name>
</gene>
<comment type="caution">
    <text evidence="4">The sequence shown here is derived from an EMBL/GenBank/DDBJ whole genome shotgun (WGS) entry which is preliminary data.</text>
</comment>
<dbReference type="InterPro" id="IPR013783">
    <property type="entry name" value="Ig-like_fold"/>
</dbReference>
<dbReference type="GO" id="GO:0005975">
    <property type="term" value="P:carbohydrate metabolic process"/>
    <property type="evidence" value="ECO:0007669"/>
    <property type="project" value="InterPro"/>
</dbReference>
<keyword evidence="2 4" id="KW-0326">Glycosidase</keyword>
<sequence>MKIYRLLLLLFFVSLTTYAQKINRIEPPNWWVGMNHSQLEIMVYGKGIATYKPFINSEYIQLIDTKRTENENYLFLNIDLSKAVAGTFTIDFLKAGKRNNFSVDYELKERNKNSKNRKGFDSSDAIYLITPDRFSNGDTSNDIVKGLRETKINRNHDYARHGGDLKGITNHLNYINEMGFTAIWPTPVLINDMKRSSYHGYAMTDFYKVDPRFGTLEEYVELSKKAKEKGIKLIMDQVANHIGSEHWWMKDLPTKDWVNYQENFEKGGETIYSTHRRTTNQDIYASKIDKEGMTNGWFVDTMPDLNQKNPLMAKYLIQNSIWWIETLDLGGIRQDTYPYPDKHFMSNWAGAIMDEYPNFSIVGEEWSLNPLLVGYWQKGQKNKDGYESNLTSTMDFPMQRNIVDALNEDESWDKGFVKMYEGLANDFSYAKPNDIMIFPDNHDMSRIYTQLGEDVVKTKMALGYLLSLPRISQLYYGTEILLNDTAKPGDHGLIRTDFPGGWNGDKVNAFSGEGLSKDQLDMQLFLKKVLNYRKNSEAIHSGKTIHFGPQNGTYVLFRVLNNEIVTVILNKNKKDITLDLSRFNEVGLQGKQVKNIISSEAFIWGDSLKIAPEGITILTTKM</sequence>
<dbReference type="InterPro" id="IPR013780">
    <property type="entry name" value="Glyco_hydro_b"/>
</dbReference>
<dbReference type="Gene3D" id="3.20.20.80">
    <property type="entry name" value="Glycosidases"/>
    <property type="match status" value="1"/>
</dbReference>
<dbReference type="SUPFAM" id="SSF51445">
    <property type="entry name" value="(Trans)glycosidases"/>
    <property type="match status" value="1"/>
</dbReference>
<dbReference type="PANTHER" id="PTHR10357:SF210">
    <property type="entry name" value="MALTODEXTRIN GLUCOSIDASE"/>
    <property type="match status" value="1"/>
</dbReference>
<evidence type="ECO:0000259" key="3">
    <source>
        <dbReference type="SMART" id="SM00642"/>
    </source>
</evidence>
<keyword evidence="1" id="KW-0378">Hydrolase</keyword>
<dbReference type="Pfam" id="PF10438">
    <property type="entry name" value="Cyc-maltodext_C"/>
    <property type="match status" value="1"/>
</dbReference>
<dbReference type="SMART" id="SM00642">
    <property type="entry name" value="Aamy"/>
    <property type="match status" value="1"/>
</dbReference>
<keyword evidence="5" id="KW-1185">Reference proteome</keyword>
<dbReference type="SUPFAM" id="SSF81296">
    <property type="entry name" value="E set domains"/>
    <property type="match status" value="1"/>
</dbReference>
<dbReference type="EMBL" id="QTTQ01000012">
    <property type="protein sequence ID" value="REE80026.1"/>
    <property type="molecule type" value="Genomic_DNA"/>
</dbReference>
<dbReference type="AlphaFoldDB" id="A0A3D9RSA0"/>
<dbReference type="SUPFAM" id="SSF51011">
    <property type="entry name" value="Glycosyl hydrolase domain"/>
    <property type="match status" value="1"/>
</dbReference>
<dbReference type="Pfam" id="PF09087">
    <property type="entry name" value="Cyc-maltodext_N"/>
    <property type="match status" value="1"/>
</dbReference>
<dbReference type="Proteomes" id="UP000256429">
    <property type="component" value="Unassembled WGS sequence"/>
</dbReference>
<dbReference type="InterPro" id="IPR017853">
    <property type="entry name" value="GH"/>
</dbReference>
<dbReference type="RefSeq" id="WP_115882608.1">
    <property type="nucleotide sequence ID" value="NZ_QTTQ01000012.1"/>
</dbReference>
<reference evidence="4 5" key="1">
    <citation type="submission" date="2018-08" db="EMBL/GenBank/DDBJ databases">
        <title>Genomic Encyclopedia of Type Strains, Phase III (KMG-III): the genomes of soil and plant-associated and newly described type strains.</title>
        <authorList>
            <person name="Whitman W."/>
        </authorList>
    </citation>
    <scope>NUCLEOTIDE SEQUENCE [LARGE SCALE GENOMIC DNA]</scope>
    <source>
        <strain evidence="4 5">325-5</strain>
    </source>
</reference>
<dbReference type="InterPro" id="IPR006047">
    <property type="entry name" value="GH13_cat_dom"/>
</dbReference>
<proteinExistence type="predicted"/>
<name>A0A3D9RSA0_9FLAO</name>
<accession>A0A3D9RSA0</accession>
<dbReference type="OrthoDB" id="9805159at2"/>
<evidence type="ECO:0000313" key="5">
    <source>
        <dbReference type="Proteomes" id="UP000256429"/>
    </source>
</evidence>
<dbReference type="Pfam" id="PF00128">
    <property type="entry name" value="Alpha-amylase"/>
    <property type="match status" value="1"/>
</dbReference>
<dbReference type="InterPro" id="IPR019492">
    <property type="entry name" value="Cyclo-malto-dextrinase_C"/>
</dbReference>
<dbReference type="InterPro" id="IPR014756">
    <property type="entry name" value="Ig_E-set"/>
</dbReference>
<dbReference type="PANTHER" id="PTHR10357">
    <property type="entry name" value="ALPHA-AMYLASE FAMILY MEMBER"/>
    <property type="match status" value="1"/>
</dbReference>